<dbReference type="CDD" id="cd06588">
    <property type="entry name" value="PhnB_like"/>
    <property type="match status" value="1"/>
</dbReference>
<organism evidence="2 3">
    <name type="scientific">Chitinophaga niastensis</name>
    <dbReference type="NCBI Taxonomy" id="536980"/>
    <lineage>
        <taxon>Bacteria</taxon>
        <taxon>Pseudomonadati</taxon>
        <taxon>Bacteroidota</taxon>
        <taxon>Chitinophagia</taxon>
        <taxon>Chitinophagales</taxon>
        <taxon>Chitinophagaceae</taxon>
        <taxon>Chitinophaga</taxon>
    </lineage>
</organism>
<accession>A0A2P8HD70</accession>
<dbReference type="SUPFAM" id="SSF54593">
    <property type="entry name" value="Glyoxalase/Bleomycin resistance protein/Dihydroxybiphenyl dioxygenase"/>
    <property type="match status" value="1"/>
</dbReference>
<proteinExistence type="predicted"/>
<comment type="caution">
    <text evidence="2">The sequence shown here is derived from an EMBL/GenBank/DDBJ whole genome shotgun (WGS) entry which is preliminary data.</text>
</comment>
<dbReference type="InterPro" id="IPR029068">
    <property type="entry name" value="Glyas_Bleomycin-R_OHBP_Dase"/>
</dbReference>
<dbReference type="PIRSF" id="PIRSF021700">
    <property type="entry name" value="3_dmu_93_MTrfase"/>
    <property type="match status" value="1"/>
</dbReference>
<protein>
    <submittedName>
        <fullName evidence="2">Putative 3-demethylubiquinone-9 3-methyltransferase (Glyoxalase superfamily)</fullName>
    </submittedName>
</protein>
<dbReference type="PANTHER" id="PTHR33990:SF2">
    <property type="entry name" value="PHNB-LIKE DOMAIN-CONTAINING PROTEIN"/>
    <property type="match status" value="1"/>
</dbReference>
<dbReference type="EMBL" id="PYAW01000006">
    <property type="protein sequence ID" value="PSL44186.1"/>
    <property type="molecule type" value="Genomic_DNA"/>
</dbReference>
<dbReference type="OrthoDB" id="9806473at2"/>
<evidence type="ECO:0000313" key="3">
    <source>
        <dbReference type="Proteomes" id="UP000240971"/>
    </source>
</evidence>
<keyword evidence="2" id="KW-0808">Transferase</keyword>
<dbReference type="PANTHER" id="PTHR33990">
    <property type="entry name" value="PROTEIN YJDN-RELATED"/>
    <property type="match status" value="1"/>
</dbReference>
<dbReference type="Proteomes" id="UP000240971">
    <property type="component" value="Unassembled WGS sequence"/>
</dbReference>
<dbReference type="Gene3D" id="3.10.180.10">
    <property type="entry name" value="2,3-Dihydroxybiphenyl 1,2-Dioxygenase, domain 1"/>
    <property type="match status" value="1"/>
</dbReference>
<evidence type="ECO:0000313" key="2">
    <source>
        <dbReference type="EMBL" id="PSL44186.1"/>
    </source>
</evidence>
<reference evidence="2 3" key="1">
    <citation type="submission" date="2018-03" db="EMBL/GenBank/DDBJ databases">
        <title>Genomic Encyclopedia of Archaeal and Bacterial Type Strains, Phase II (KMG-II): from individual species to whole genera.</title>
        <authorList>
            <person name="Goeker M."/>
        </authorList>
    </citation>
    <scope>NUCLEOTIDE SEQUENCE [LARGE SCALE GENOMIC DNA]</scope>
    <source>
        <strain evidence="2 3">DSM 24859</strain>
    </source>
</reference>
<keyword evidence="2" id="KW-0830">Ubiquinone</keyword>
<keyword evidence="3" id="KW-1185">Reference proteome</keyword>
<dbReference type="RefSeq" id="WP_106530481.1">
    <property type="nucleotide sequence ID" value="NZ_PYAW01000006.1"/>
</dbReference>
<dbReference type="GO" id="GO:0008168">
    <property type="term" value="F:methyltransferase activity"/>
    <property type="evidence" value="ECO:0007669"/>
    <property type="project" value="UniProtKB-KW"/>
</dbReference>
<keyword evidence="2" id="KW-0489">Methyltransferase</keyword>
<dbReference type="GO" id="GO:0032259">
    <property type="term" value="P:methylation"/>
    <property type="evidence" value="ECO:0007669"/>
    <property type="project" value="UniProtKB-KW"/>
</dbReference>
<dbReference type="Pfam" id="PF06983">
    <property type="entry name" value="3-dmu-9_3-mt"/>
    <property type="match status" value="1"/>
</dbReference>
<evidence type="ECO:0000259" key="1">
    <source>
        <dbReference type="Pfam" id="PF06983"/>
    </source>
</evidence>
<dbReference type="InterPro" id="IPR009725">
    <property type="entry name" value="3_dmu_93_MTrfase"/>
</dbReference>
<dbReference type="InterPro" id="IPR028973">
    <property type="entry name" value="PhnB-like"/>
</dbReference>
<name>A0A2P8HD70_CHINA</name>
<sequence length="168" mass="19018">MKTSISNQKISANLWFNTQAEEAVNFYLTVFHHAQKGSVTHYGKEGYEIHGMPEGTVLAIKFLIEGQEFVALNGGPHFQFNEAISFIVNCETQQEVDYYWDKLTAGGDEKAQMCGWLKDKFGVSWQIVPTILSDMLGDPEPAKTNNVMQAVFKMKKLDISKLKEAYKK</sequence>
<feature type="domain" description="PhnB-like" evidence="1">
    <location>
        <begin position="8"/>
        <end position="128"/>
    </location>
</feature>
<dbReference type="AlphaFoldDB" id="A0A2P8HD70"/>
<gene>
    <name evidence="2" type="ORF">CLV51_10651</name>
</gene>